<gene>
    <name evidence="8" type="ORF">DCS45_14885</name>
</gene>
<dbReference type="GO" id="GO:0000049">
    <property type="term" value="F:tRNA binding"/>
    <property type="evidence" value="ECO:0007669"/>
    <property type="project" value="InterPro"/>
</dbReference>
<feature type="non-terminal residue" evidence="8">
    <location>
        <position position="1"/>
    </location>
</feature>
<dbReference type="InterPro" id="IPR008925">
    <property type="entry name" value="aa_tRNA-synth_I_cd-bd_sf"/>
</dbReference>
<accession>A0A348WF30</accession>
<evidence type="ECO:0000313" key="9">
    <source>
        <dbReference type="Proteomes" id="UP000264719"/>
    </source>
</evidence>
<dbReference type="Pfam" id="PF19269">
    <property type="entry name" value="Anticodon_2"/>
    <property type="match status" value="1"/>
</dbReference>
<evidence type="ECO:0000256" key="3">
    <source>
        <dbReference type="ARBA" id="ARBA00022741"/>
    </source>
</evidence>
<evidence type="ECO:0000256" key="4">
    <source>
        <dbReference type="ARBA" id="ARBA00022840"/>
    </source>
</evidence>
<evidence type="ECO:0000256" key="5">
    <source>
        <dbReference type="ARBA" id="ARBA00022917"/>
    </source>
</evidence>
<dbReference type="SUPFAM" id="SSF48163">
    <property type="entry name" value="An anticodon-binding domain of class I aminoacyl-tRNA synthetases"/>
    <property type="match status" value="1"/>
</dbReference>
<keyword evidence="1" id="KW-0963">Cytoplasm</keyword>
<dbReference type="GO" id="GO:0004812">
    <property type="term" value="F:aminoacyl-tRNA ligase activity"/>
    <property type="evidence" value="ECO:0007669"/>
    <property type="project" value="UniProtKB-KW"/>
</dbReference>
<dbReference type="Gene3D" id="1.10.10.350">
    <property type="match status" value="1"/>
</dbReference>
<protein>
    <submittedName>
        <fullName evidence="8">Glutamate--tRNA ligase</fullName>
    </submittedName>
</protein>
<dbReference type="AlphaFoldDB" id="A0A348WF30"/>
<dbReference type="GO" id="GO:0006412">
    <property type="term" value="P:translation"/>
    <property type="evidence" value="ECO:0007669"/>
    <property type="project" value="UniProtKB-KW"/>
</dbReference>
<keyword evidence="6" id="KW-0030">Aminoacyl-tRNA synthetase</keyword>
<keyword evidence="5" id="KW-0648">Protein biosynthesis</keyword>
<feature type="domain" description="Aminoacyl-tRNA synthetase class I anticodon-binding" evidence="7">
    <location>
        <begin position="5"/>
        <end position="81"/>
    </location>
</feature>
<evidence type="ECO:0000256" key="6">
    <source>
        <dbReference type="ARBA" id="ARBA00023146"/>
    </source>
</evidence>
<evidence type="ECO:0000256" key="1">
    <source>
        <dbReference type="ARBA" id="ARBA00022490"/>
    </source>
</evidence>
<dbReference type="Proteomes" id="UP000264719">
    <property type="component" value="Unassembled WGS sequence"/>
</dbReference>
<evidence type="ECO:0000313" key="8">
    <source>
        <dbReference type="EMBL" id="HAR53142.1"/>
    </source>
</evidence>
<comment type="caution">
    <text evidence="8">The sequence shown here is derived from an EMBL/GenBank/DDBJ whole genome shotgun (WGS) entry which is preliminary data.</text>
</comment>
<reference evidence="8 9" key="1">
    <citation type="journal article" date="2018" name="Nat. Biotechnol.">
        <title>A standardized bacterial taxonomy based on genome phylogeny substantially revises the tree of life.</title>
        <authorList>
            <person name="Parks D.H."/>
            <person name="Chuvochina M."/>
            <person name="Waite D.W."/>
            <person name="Rinke C."/>
            <person name="Skarshewski A."/>
            <person name="Chaumeil P.A."/>
            <person name="Hugenholtz P."/>
        </authorList>
    </citation>
    <scope>NUCLEOTIDE SEQUENCE [LARGE SCALE GENOMIC DNA]</scope>
    <source>
        <strain evidence="8">UBA9169</strain>
    </source>
</reference>
<organism evidence="8 9">
    <name type="scientific">Roseovarius nubinhibens</name>
    <dbReference type="NCBI Taxonomy" id="314263"/>
    <lineage>
        <taxon>Bacteria</taxon>
        <taxon>Pseudomonadati</taxon>
        <taxon>Pseudomonadota</taxon>
        <taxon>Alphaproteobacteria</taxon>
        <taxon>Rhodobacterales</taxon>
        <taxon>Roseobacteraceae</taxon>
        <taxon>Roseovarius</taxon>
    </lineage>
</organism>
<dbReference type="InterPro" id="IPR045462">
    <property type="entry name" value="aa-tRNA-synth_I_cd-bd"/>
</dbReference>
<evidence type="ECO:0000259" key="7">
    <source>
        <dbReference type="Pfam" id="PF19269"/>
    </source>
</evidence>
<keyword evidence="4" id="KW-0067">ATP-binding</keyword>
<evidence type="ECO:0000256" key="2">
    <source>
        <dbReference type="ARBA" id="ARBA00022598"/>
    </source>
</evidence>
<keyword evidence="2 8" id="KW-0436">Ligase</keyword>
<proteinExistence type="predicted"/>
<dbReference type="InterPro" id="IPR020751">
    <property type="entry name" value="aa-tRNA-synth_I_codon-bd_sub2"/>
</dbReference>
<dbReference type="GO" id="GO:0005524">
    <property type="term" value="F:ATP binding"/>
    <property type="evidence" value="ECO:0007669"/>
    <property type="project" value="UniProtKB-KW"/>
</dbReference>
<sequence>QLDTVSRGILSELTPQLQNATWSREAIEALAQAFAESKDMKFGKLAGPLRAALAGRTATPSVFDMMLVLGREETLARLSDASGDA</sequence>
<keyword evidence="3" id="KW-0547">Nucleotide-binding</keyword>
<name>A0A348WF30_9RHOB</name>
<dbReference type="EMBL" id="DMVW01000138">
    <property type="protein sequence ID" value="HAR53142.1"/>
    <property type="molecule type" value="Genomic_DNA"/>
</dbReference>